<reference evidence="1" key="1">
    <citation type="submission" date="2016-04" db="EMBL/GenBank/DDBJ databases">
        <authorList>
            <person name="Tabuchi Yagui T.R."/>
        </authorList>
    </citation>
    <scope>NUCLEOTIDE SEQUENCE [LARGE SCALE GENOMIC DNA]</scope>
    <source>
        <strain evidence="1">NIES-26</strain>
    </source>
</reference>
<dbReference type="EMBL" id="LXQD01000163">
    <property type="protein sequence ID" value="RCJ34723.1"/>
    <property type="molecule type" value="Genomic_DNA"/>
</dbReference>
<gene>
    <name evidence="1" type="ORF">A6770_16795</name>
</gene>
<dbReference type="Proteomes" id="UP000252107">
    <property type="component" value="Unassembled WGS sequence"/>
</dbReference>
<sequence>MAFYILILKDKEDEKGVTYRFGPNEDRLGSLWLDKSSGEVKELQQTPADNSQRFFQGAAVKVRQHWKKGLFPEKTCWAS</sequence>
<evidence type="ECO:0000313" key="1">
    <source>
        <dbReference type="EMBL" id="RCJ34723.1"/>
    </source>
</evidence>
<keyword evidence="2" id="KW-1185">Reference proteome</keyword>
<accession>A0A367RGB5</accession>
<evidence type="ECO:0000313" key="2">
    <source>
        <dbReference type="Proteomes" id="UP000252107"/>
    </source>
</evidence>
<dbReference type="AlphaFoldDB" id="A0A367RGB5"/>
<proteinExistence type="predicted"/>
<protein>
    <submittedName>
        <fullName evidence="1">Uncharacterized protein</fullName>
    </submittedName>
</protein>
<comment type="caution">
    <text evidence="1">The sequence shown here is derived from an EMBL/GenBank/DDBJ whole genome shotgun (WGS) entry which is preliminary data.</text>
</comment>
<name>A0A367RGB5_9NOSO</name>
<organism evidence="1 2">
    <name type="scientific">Nostoc minutum NIES-26</name>
    <dbReference type="NCBI Taxonomy" id="1844469"/>
    <lineage>
        <taxon>Bacteria</taxon>
        <taxon>Bacillati</taxon>
        <taxon>Cyanobacteriota</taxon>
        <taxon>Cyanophyceae</taxon>
        <taxon>Nostocales</taxon>
        <taxon>Nostocaceae</taxon>
        <taxon>Nostoc</taxon>
    </lineage>
</organism>